<dbReference type="PANTHER" id="PTHR47809">
    <property type="entry name" value="DNA-BINDING BROMODOMAIN-CONTAINING PROTEIN"/>
    <property type="match status" value="1"/>
</dbReference>
<evidence type="ECO:0000256" key="1">
    <source>
        <dbReference type="ARBA" id="ARBA00023117"/>
    </source>
</evidence>
<comment type="caution">
    <text evidence="5">The sequence shown here is derived from an EMBL/GenBank/DDBJ whole genome shotgun (WGS) entry which is preliminary data.</text>
</comment>
<name>A0A9D5BRT7_PEA</name>
<evidence type="ECO:0000259" key="4">
    <source>
        <dbReference type="PROSITE" id="PS50014"/>
    </source>
</evidence>
<dbReference type="InterPro" id="IPR036427">
    <property type="entry name" value="Bromodomain-like_sf"/>
</dbReference>
<dbReference type="CDD" id="cd05494">
    <property type="entry name" value="Bromodomain_1"/>
    <property type="match status" value="1"/>
</dbReference>
<dbReference type="PANTHER" id="PTHR47809:SF2">
    <property type="entry name" value="DNA-BINDING BROMODOMAIN-CONTAINING PROTEIN"/>
    <property type="match status" value="1"/>
</dbReference>
<feature type="compositionally biased region" description="Acidic residues" evidence="3">
    <location>
        <begin position="437"/>
        <end position="474"/>
    </location>
</feature>
<evidence type="ECO:0000313" key="6">
    <source>
        <dbReference type="Proteomes" id="UP001058974"/>
    </source>
</evidence>
<evidence type="ECO:0000256" key="2">
    <source>
        <dbReference type="PROSITE-ProRule" id="PRU00035"/>
    </source>
</evidence>
<evidence type="ECO:0000256" key="3">
    <source>
        <dbReference type="SAM" id="MobiDB-lite"/>
    </source>
</evidence>
<dbReference type="Pfam" id="PF00439">
    <property type="entry name" value="Bromodomain"/>
    <property type="match status" value="1"/>
</dbReference>
<dbReference type="Gene3D" id="1.20.920.10">
    <property type="entry name" value="Bromodomain-like"/>
    <property type="match status" value="1"/>
</dbReference>
<feature type="compositionally biased region" description="Basic and acidic residues" evidence="3">
    <location>
        <begin position="414"/>
        <end position="436"/>
    </location>
</feature>
<feature type="compositionally biased region" description="Polar residues" evidence="3">
    <location>
        <begin position="97"/>
        <end position="108"/>
    </location>
</feature>
<dbReference type="PROSITE" id="PS50014">
    <property type="entry name" value="BROMODOMAIN_2"/>
    <property type="match status" value="1"/>
</dbReference>
<feature type="compositionally biased region" description="Basic residues" evidence="3">
    <location>
        <begin position="1"/>
        <end position="12"/>
    </location>
</feature>
<feature type="compositionally biased region" description="Basic residues" evidence="3">
    <location>
        <begin position="326"/>
        <end position="335"/>
    </location>
</feature>
<keyword evidence="1 2" id="KW-0103">Bromodomain</keyword>
<dbReference type="Proteomes" id="UP001058974">
    <property type="component" value="Chromosome 1"/>
</dbReference>
<dbReference type="InterPro" id="IPR001487">
    <property type="entry name" value="Bromodomain"/>
</dbReference>
<dbReference type="PROSITE" id="PS00633">
    <property type="entry name" value="BROMODOMAIN_1"/>
    <property type="match status" value="1"/>
</dbReference>
<feature type="region of interest" description="Disordered" evidence="3">
    <location>
        <begin position="383"/>
        <end position="500"/>
    </location>
</feature>
<protein>
    <recommendedName>
        <fullName evidence="4">Bromo domain-containing protein</fullName>
    </recommendedName>
</protein>
<dbReference type="AlphaFoldDB" id="A0A9D5BRT7"/>
<feature type="compositionally biased region" description="Polar residues" evidence="3">
    <location>
        <begin position="52"/>
        <end position="74"/>
    </location>
</feature>
<proteinExistence type="predicted"/>
<reference evidence="5 6" key="1">
    <citation type="journal article" date="2022" name="Nat. Genet.">
        <title>Improved pea reference genome and pan-genome highlight genomic features and evolutionary characteristics.</title>
        <authorList>
            <person name="Yang T."/>
            <person name="Liu R."/>
            <person name="Luo Y."/>
            <person name="Hu S."/>
            <person name="Wang D."/>
            <person name="Wang C."/>
            <person name="Pandey M.K."/>
            <person name="Ge S."/>
            <person name="Xu Q."/>
            <person name="Li N."/>
            <person name="Li G."/>
            <person name="Huang Y."/>
            <person name="Saxena R.K."/>
            <person name="Ji Y."/>
            <person name="Li M."/>
            <person name="Yan X."/>
            <person name="He Y."/>
            <person name="Liu Y."/>
            <person name="Wang X."/>
            <person name="Xiang C."/>
            <person name="Varshney R.K."/>
            <person name="Ding H."/>
            <person name="Gao S."/>
            <person name="Zong X."/>
        </authorList>
    </citation>
    <scope>NUCLEOTIDE SEQUENCE [LARGE SCALE GENOMIC DNA]</scope>
    <source>
        <strain evidence="5 6">cv. Zhongwan 6</strain>
    </source>
</reference>
<dbReference type="SUPFAM" id="SSF47370">
    <property type="entry name" value="Bromodomain"/>
    <property type="match status" value="1"/>
</dbReference>
<feature type="compositionally biased region" description="Basic and acidic residues" evidence="3">
    <location>
        <begin position="475"/>
        <end position="500"/>
    </location>
</feature>
<gene>
    <name evidence="5" type="ORF">KIW84_015892</name>
</gene>
<feature type="compositionally biased region" description="Basic and acidic residues" evidence="3">
    <location>
        <begin position="109"/>
        <end position="128"/>
    </location>
</feature>
<dbReference type="PRINTS" id="PR00503">
    <property type="entry name" value="BROMODOMAIN"/>
</dbReference>
<feature type="domain" description="Bromo" evidence="4">
    <location>
        <begin position="208"/>
        <end position="281"/>
    </location>
</feature>
<organism evidence="5 6">
    <name type="scientific">Pisum sativum</name>
    <name type="common">Garden pea</name>
    <name type="synonym">Lathyrus oleraceus</name>
    <dbReference type="NCBI Taxonomy" id="3888"/>
    <lineage>
        <taxon>Eukaryota</taxon>
        <taxon>Viridiplantae</taxon>
        <taxon>Streptophyta</taxon>
        <taxon>Embryophyta</taxon>
        <taxon>Tracheophyta</taxon>
        <taxon>Spermatophyta</taxon>
        <taxon>Magnoliopsida</taxon>
        <taxon>eudicotyledons</taxon>
        <taxon>Gunneridae</taxon>
        <taxon>Pentapetalae</taxon>
        <taxon>rosids</taxon>
        <taxon>fabids</taxon>
        <taxon>Fabales</taxon>
        <taxon>Fabaceae</taxon>
        <taxon>Papilionoideae</taxon>
        <taxon>50 kb inversion clade</taxon>
        <taxon>NPAAA clade</taxon>
        <taxon>Hologalegina</taxon>
        <taxon>IRL clade</taxon>
        <taxon>Fabeae</taxon>
        <taxon>Lathyrus</taxon>
    </lineage>
</organism>
<feature type="region of interest" description="Disordered" evidence="3">
    <location>
        <begin position="314"/>
        <end position="335"/>
    </location>
</feature>
<accession>A0A9D5BRT7</accession>
<feature type="region of interest" description="Disordered" evidence="3">
    <location>
        <begin position="1"/>
        <end position="128"/>
    </location>
</feature>
<dbReference type="Gramene" id="Psat01G0589200-T1">
    <property type="protein sequence ID" value="KAI5448659.1"/>
    <property type="gene ID" value="KIW84_015892"/>
</dbReference>
<feature type="region of interest" description="Disordered" evidence="3">
    <location>
        <begin position="356"/>
        <end position="375"/>
    </location>
</feature>
<sequence>MKRKRGHKKGKSKSSTNPIALRNEEDQNNSEASGFDVGNDNKEDNSGMEVDTPSSTGTDQRCNVANVNRDSFGSTKDAAKSIGRVKVKLRTPKMLDSQPNSSDAPSQSDTDRSSQQHGLERHSVNADRIEDSVSSLPHIKFGASSKKAGSIKIKSSKVLGLNSDQTSKHLPVSSETAVYVKERKAPPLNPRYHKQELDTSLMIIRKVMKMDAAEPFNVPVNPEALGIPDYFDIIDTPMDFGTICSNLEKNGKYMNSEDVYNDVKYIWENCYKYNNKGDYIVDLMRRVKKNFMKYWTAAGLYTEQPKGTKAEDVALSGDGKVGKNGQLKHKKKKRHGRHHKHDCLCAICVLKRRRKEREENDRIAKGNFGPGGDKHVREFKQEESMLGDSPGGEDSSSNTDESAGTDGDADEDKGDVTKMEPSEKQRSPFEGRHEVNEVNDDDDDDDGMEEDDRGPENEEEEEDEEGEDEEEIEMDSEKRRIDGTLAEKSELGDTTGLHDEYKAQLEGPTAEFQQLKKHKEPQNSHQKAKLLESFYAENPMLSSLCGTLFPENRQSVWSGPHSLIRQRNSARSSSIHGAIRSLMK</sequence>
<dbReference type="EMBL" id="JAMSHJ010000001">
    <property type="protein sequence ID" value="KAI5448659.1"/>
    <property type="molecule type" value="Genomic_DNA"/>
</dbReference>
<evidence type="ECO:0000313" key="5">
    <source>
        <dbReference type="EMBL" id="KAI5448659.1"/>
    </source>
</evidence>
<dbReference type="OrthoDB" id="21449at2759"/>
<keyword evidence="6" id="KW-1185">Reference proteome</keyword>
<dbReference type="InterPro" id="IPR018359">
    <property type="entry name" value="Bromodomain_CS"/>
</dbReference>
<dbReference type="SMART" id="SM00297">
    <property type="entry name" value="BROMO"/>
    <property type="match status" value="1"/>
</dbReference>